<keyword evidence="1" id="KW-1133">Transmembrane helix</keyword>
<sequence>MIMNYTMVGSETLPFIIFFLLNIIITKFYEINFFIFVFEIIT</sequence>
<accession>A0AAJ4XGE4</accession>
<keyword evidence="1" id="KW-0472">Membrane</keyword>
<organism evidence="2 3">
    <name type="scientific">Sphingobacterium mizutaii</name>
    <dbReference type="NCBI Taxonomy" id="1010"/>
    <lineage>
        <taxon>Bacteria</taxon>
        <taxon>Pseudomonadati</taxon>
        <taxon>Bacteroidota</taxon>
        <taxon>Sphingobacteriia</taxon>
        <taxon>Sphingobacteriales</taxon>
        <taxon>Sphingobacteriaceae</taxon>
        <taxon>Sphingobacterium</taxon>
    </lineage>
</organism>
<dbReference type="AlphaFoldDB" id="A0AAJ4XGE4"/>
<dbReference type="EMBL" id="LT906468">
    <property type="protein sequence ID" value="SNV65391.1"/>
    <property type="molecule type" value="Genomic_DNA"/>
</dbReference>
<gene>
    <name evidence="2" type="ORF">SAMEA4412673_04017</name>
</gene>
<protein>
    <submittedName>
        <fullName evidence="2">Uncharacterized protein</fullName>
    </submittedName>
</protein>
<evidence type="ECO:0000313" key="2">
    <source>
        <dbReference type="EMBL" id="SNV65391.1"/>
    </source>
</evidence>
<feature type="transmembrane region" description="Helical" evidence="1">
    <location>
        <begin position="12"/>
        <end position="38"/>
    </location>
</feature>
<dbReference type="Proteomes" id="UP000215355">
    <property type="component" value="Chromosome 1"/>
</dbReference>
<reference evidence="2 3" key="1">
    <citation type="submission" date="2017-06" db="EMBL/GenBank/DDBJ databases">
        <authorList>
            <consortium name="Pathogen Informatics"/>
        </authorList>
    </citation>
    <scope>NUCLEOTIDE SEQUENCE [LARGE SCALE GENOMIC DNA]</scope>
    <source>
        <strain evidence="2 3">NCTC12149</strain>
    </source>
</reference>
<keyword evidence="1" id="KW-0812">Transmembrane</keyword>
<evidence type="ECO:0000256" key="1">
    <source>
        <dbReference type="SAM" id="Phobius"/>
    </source>
</evidence>
<dbReference type="KEGG" id="smiz:4412673_04017"/>
<proteinExistence type="predicted"/>
<name>A0AAJ4XGE4_9SPHI</name>
<evidence type="ECO:0000313" key="3">
    <source>
        <dbReference type="Proteomes" id="UP000215355"/>
    </source>
</evidence>